<dbReference type="EMBL" id="FOLT01000004">
    <property type="protein sequence ID" value="SFC25139.1"/>
    <property type="molecule type" value="Genomic_DNA"/>
</dbReference>
<evidence type="ECO:0000259" key="9">
    <source>
        <dbReference type="PROSITE" id="PS50975"/>
    </source>
</evidence>
<organism evidence="10 11">
    <name type="scientific">Alkalibacterium subtropicum</name>
    <dbReference type="NCBI Taxonomy" id="753702"/>
    <lineage>
        <taxon>Bacteria</taxon>
        <taxon>Bacillati</taxon>
        <taxon>Bacillota</taxon>
        <taxon>Bacilli</taxon>
        <taxon>Lactobacillales</taxon>
        <taxon>Carnobacteriaceae</taxon>
        <taxon>Alkalibacterium</taxon>
    </lineage>
</organism>
<protein>
    <submittedName>
        <fullName evidence="10">5-(Carboxyamino)imidazole ribonucleotide synthase</fullName>
    </submittedName>
</protein>
<dbReference type="Gene3D" id="3.40.50.20">
    <property type="match status" value="1"/>
</dbReference>
<keyword evidence="11" id="KW-1185">Reference proteome</keyword>
<evidence type="ECO:0000256" key="3">
    <source>
        <dbReference type="ARBA" id="ARBA00022741"/>
    </source>
</evidence>
<dbReference type="InterPro" id="IPR054350">
    <property type="entry name" value="PurT/PurK_preATP-grasp"/>
</dbReference>
<evidence type="ECO:0000313" key="11">
    <source>
        <dbReference type="Proteomes" id="UP000199612"/>
    </source>
</evidence>
<comment type="pathway">
    <text evidence="7">Purine metabolism.</text>
</comment>
<dbReference type="Gene3D" id="3.30.470.20">
    <property type="entry name" value="ATP-grasp fold, B domain"/>
    <property type="match status" value="1"/>
</dbReference>
<keyword evidence="5 8" id="KW-0067">ATP-binding</keyword>
<evidence type="ECO:0000256" key="4">
    <source>
        <dbReference type="ARBA" id="ARBA00022755"/>
    </source>
</evidence>
<evidence type="ECO:0000256" key="2">
    <source>
        <dbReference type="ARBA" id="ARBA00001946"/>
    </source>
</evidence>
<dbReference type="InterPro" id="IPR016185">
    <property type="entry name" value="PreATP-grasp_dom_sf"/>
</dbReference>
<dbReference type="GO" id="GO:0005829">
    <property type="term" value="C:cytosol"/>
    <property type="evidence" value="ECO:0007669"/>
    <property type="project" value="TreeGrafter"/>
</dbReference>
<feature type="domain" description="ATP-grasp" evidence="9">
    <location>
        <begin position="111"/>
        <end position="297"/>
    </location>
</feature>
<dbReference type="SUPFAM" id="SSF56059">
    <property type="entry name" value="Glutathione synthetase ATP-binding domain-like"/>
    <property type="match status" value="1"/>
</dbReference>
<accession>A0A1I1HLY2</accession>
<dbReference type="Gene3D" id="3.30.1490.20">
    <property type="entry name" value="ATP-grasp fold, A domain"/>
    <property type="match status" value="1"/>
</dbReference>
<dbReference type="Pfam" id="PF22660">
    <property type="entry name" value="RS_preATP-grasp-like"/>
    <property type="match status" value="1"/>
</dbReference>
<keyword evidence="4" id="KW-0658">Purine biosynthesis</keyword>
<evidence type="ECO:0000256" key="5">
    <source>
        <dbReference type="ARBA" id="ARBA00022840"/>
    </source>
</evidence>
<name>A0A1I1HLY2_9LACT</name>
<keyword evidence="6" id="KW-0464">Manganese</keyword>
<dbReference type="STRING" id="753702.SAMN04488102_104129"/>
<reference evidence="11" key="1">
    <citation type="submission" date="2016-10" db="EMBL/GenBank/DDBJ databases">
        <authorList>
            <person name="Varghese N."/>
            <person name="Submissions S."/>
        </authorList>
    </citation>
    <scope>NUCLEOTIDE SEQUENCE [LARGE SCALE GENOMIC DNA]</scope>
    <source>
        <strain evidence="11">DSM 23664</strain>
    </source>
</reference>
<dbReference type="AlphaFoldDB" id="A0A1I1HLY2"/>
<dbReference type="Proteomes" id="UP000199612">
    <property type="component" value="Unassembled WGS sequence"/>
</dbReference>
<dbReference type="PROSITE" id="PS50975">
    <property type="entry name" value="ATP_GRASP"/>
    <property type="match status" value="1"/>
</dbReference>
<dbReference type="InterPro" id="IPR013815">
    <property type="entry name" value="ATP_grasp_subdomain_1"/>
</dbReference>
<evidence type="ECO:0000256" key="7">
    <source>
        <dbReference type="ARBA" id="ARBA00025704"/>
    </source>
</evidence>
<keyword evidence="3 8" id="KW-0547">Nucleotide-binding</keyword>
<evidence type="ECO:0000256" key="6">
    <source>
        <dbReference type="ARBA" id="ARBA00023211"/>
    </source>
</evidence>
<evidence type="ECO:0000313" key="10">
    <source>
        <dbReference type="EMBL" id="SFC25139.1"/>
    </source>
</evidence>
<dbReference type="GO" id="GO:0046872">
    <property type="term" value="F:metal ion binding"/>
    <property type="evidence" value="ECO:0007669"/>
    <property type="project" value="InterPro"/>
</dbReference>
<dbReference type="InterPro" id="IPR011761">
    <property type="entry name" value="ATP-grasp"/>
</dbReference>
<comment type="cofactor">
    <cofactor evidence="1">
        <name>Mn(2+)</name>
        <dbReference type="ChEBI" id="CHEBI:29035"/>
    </cofactor>
</comment>
<gene>
    <name evidence="10" type="ORF">SAMN04488102_104129</name>
</gene>
<comment type="cofactor">
    <cofactor evidence="2">
        <name>Mg(2+)</name>
        <dbReference type="ChEBI" id="CHEBI:18420"/>
    </cofactor>
</comment>
<evidence type="ECO:0000256" key="8">
    <source>
        <dbReference type="PROSITE-ProRule" id="PRU00409"/>
    </source>
</evidence>
<dbReference type="InterPro" id="IPR003135">
    <property type="entry name" value="ATP-grasp_carboxylate-amine"/>
</dbReference>
<dbReference type="PANTHER" id="PTHR11609:SF5">
    <property type="entry name" value="PHOSPHORIBOSYLAMINOIMIDAZOLE CARBOXYLASE"/>
    <property type="match status" value="1"/>
</dbReference>
<dbReference type="PANTHER" id="PTHR11609">
    <property type="entry name" value="PURINE BIOSYNTHESIS PROTEIN 6/7, PUR6/7"/>
    <property type="match status" value="1"/>
</dbReference>
<evidence type="ECO:0000256" key="1">
    <source>
        <dbReference type="ARBA" id="ARBA00001936"/>
    </source>
</evidence>
<proteinExistence type="predicted"/>
<dbReference type="SUPFAM" id="SSF52440">
    <property type="entry name" value="PreATP-grasp domain"/>
    <property type="match status" value="1"/>
</dbReference>
<dbReference type="GO" id="GO:0006164">
    <property type="term" value="P:purine nucleotide biosynthetic process"/>
    <property type="evidence" value="ECO:0007669"/>
    <property type="project" value="UniProtKB-KW"/>
</dbReference>
<dbReference type="GO" id="GO:0005524">
    <property type="term" value="F:ATP binding"/>
    <property type="evidence" value="ECO:0007669"/>
    <property type="project" value="UniProtKB-UniRule"/>
</dbReference>
<sequence>MTNWIKPGSTIGVIGGGSVARLLVLSAKQLGYHAGVLDPSENCLAAGVADWHIKADLSDEPACLDMAMKSDVIVYESDAFPSRLVENITRTVPVPQGEELLAVSQDRMLQKAFLESVRVNIAPFATIISMDDIREAVNSIGFPCVLKSNSTDERFKAHHVLFSEEDIDASERFLSQGTCVLEAWIPSEKEVCLALVKNSQGDVSSFAITEMKYRDDVFHQAIAPAELKGEVEQEIKRIGQVIAEELDFVGVMAIEIFSTGSGALYVNEIVAHPHRAFHYTFNYPHFSQYEALIKAVTGWPVRVTDRVHDTIVMKVIRTDEKDLAYTQAQIKPDWLFTFYDNETGLDAEEFGHIVVPTKQLKKTLEQMSNIFD</sequence>
<dbReference type="Pfam" id="PF02222">
    <property type="entry name" value="ATP-grasp"/>
    <property type="match status" value="1"/>
</dbReference>